<keyword evidence="5 9" id="KW-0472">Membrane</keyword>
<feature type="region of interest" description="Disordered" evidence="8">
    <location>
        <begin position="520"/>
        <end position="617"/>
    </location>
</feature>
<dbReference type="GO" id="GO:0051258">
    <property type="term" value="P:protein polymerization"/>
    <property type="evidence" value="ECO:0007669"/>
    <property type="project" value="UniProtKB-ARBA"/>
</dbReference>
<sequence>MVLCFNATSKVAEKTGQSIRKEKAILHRFWISLTGTPSSLGIFLVRVFHVIMETTRMKKYNRQLSPERAKVWTERSPKYQQQNRKVAVVYYLCKNRQLEHPHFIEVPLSSPDGLYLRDVIARLNVLRGRGMASLYSWSSKRSYKNGFVWHDLCEDDLILPAHGNEYVLKGSELFEESNSDNFSPVGTIQMQNLKLLPEPASSRSQDDSSSASSLNGKETKHSQEDEISPPLQHPGSSGVSPESTVGKNSTWNGSLSLTEYKVYKSDGFANASTQTEENVSRSKSRETCTRGVSTEDASLEQECNEDYHNRLPCVKETSEICENSVSSSPSSSGGKTETLESLIRADVNKINSFRIIEEEDIRMPNNARLKATSMLMQLISCGSISVKDHSFGLVPTYRPRFSHSKFPSPFYSTSIMLGELDCLSENPRVMGLRLEEKEHFSGSLIDTKMVDGGDGLASLKRSSSYNANSLRIVGKFYQIGVLKNLYTSEFVAPTGDRLKRQLPWLVTECFIWMCKQPDSVEDNGESPSGHSKCISRSLKASLSKQPHSESLRSPVSDKPRNTSDRADGSQGMHYSSSNGGGDGGGGSKRITEPVPGKKQSKKLGSFREERVIQIEES</sequence>
<evidence type="ECO:0000259" key="10">
    <source>
        <dbReference type="Pfam" id="PF06136"/>
    </source>
</evidence>
<evidence type="ECO:0000256" key="3">
    <source>
        <dbReference type="ARBA" id="ARBA00022475"/>
    </source>
</evidence>
<evidence type="ECO:0000256" key="4">
    <source>
        <dbReference type="ARBA" id="ARBA00022618"/>
    </source>
</evidence>
<comment type="subcellular location">
    <subcellularLocation>
        <location evidence="1">Cell membrane</location>
        <topology evidence="1">Peripheral membrane protein</topology>
        <orientation evidence="1">Cytoplasmic side</orientation>
    </subcellularLocation>
</comment>
<dbReference type="Proteomes" id="UP000326939">
    <property type="component" value="Chromosome 4"/>
</dbReference>
<evidence type="ECO:0000256" key="6">
    <source>
        <dbReference type="ARBA" id="ARBA00023306"/>
    </source>
</evidence>
<gene>
    <name evidence="11" type="ORF">DKX38_006703</name>
</gene>
<feature type="compositionally biased region" description="Basic and acidic residues" evidence="8">
    <location>
        <begin position="605"/>
        <end position="617"/>
    </location>
</feature>
<dbReference type="PANTHER" id="PTHR31083:SF6">
    <property type="entry name" value="PROTEIN SOSEKI 3"/>
    <property type="match status" value="1"/>
</dbReference>
<evidence type="ECO:0000256" key="9">
    <source>
        <dbReference type="SAM" id="Phobius"/>
    </source>
</evidence>
<dbReference type="GO" id="GO:2000067">
    <property type="term" value="P:regulation of root morphogenesis"/>
    <property type="evidence" value="ECO:0007669"/>
    <property type="project" value="UniProtKB-ARBA"/>
</dbReference>
<protein>
    <recommendedName>
        <fullName evidence="10">SOSEKI DIX-like domain-containing protein</fullName>
    </recommendedName>
</protein>
<feature type="compositionally biased region" description="Polar residues" evidence="8">
    <location>
        <begin position="234"/>
        <end position="250"/>
    </location>
</feature>
<keyword evidence="2" id="KW-0217">Developmental protein</keyword>
<dbReference type="GO" id="GO:0051301">
    <property type="term" value="P:cell division"/>
    <property type="evidence" value="ECO:0007669"/>
    <property type="project" value="UniProtKB-KW"/>
</dbReference>
<dbReference type="GO" id="GO:0090708">
    <property type="term" value="P:specification of plant organ axis polarity"/>
    <property type="evidence" value="ECO:0007669"/>
    <property type="project" value="UniProtKB-ARBA"/>
</dbReference>
<comment type="caution">
    <text evidence="11">The sequence shown here is derived from an EMBL/GenBank/DDBJ whole genome shotgun (WGS) entry which is preliminary data.</text>
</comment>
<keyword evidence="12" id="KW-1185">Reference proteome</keyword>
<feature type="transmembrane region" description="Helical" evidence="9">
    <location>
        <begin position="29"/>
        <end position="52"/>
    </location>
</feature>
<dbReference type="PANTHER" id="PTHR31083">
    <property type="entry name" value="UPSTREAM OF FLC PROTEIN (DUF966)"/>
    <property type="match status" value="1"/>
</dbReference>
<name>A0A5N5N645_9ROSI</name>
<accession>A0A5N5N645</accession>
<dbReference type="InterPro" id="IPR048351">
    <property type="entry name" value="SOK_DIX"/>
</dbReference>
<evidence type="ECO:0000313" key="11">
    <source>
        <dbReference type="EMBL" id="KAB5561746.1"/>
    </source>
</evidence>
<dbReference type="AlphaFoldDB" id="A0A5N5N645"/>
<evidence type="ECO:0000256" key="5">
    <source>
        <dbReference type="ARBA" id="ARBA00023136"/>
    </source>
</evidence>
<evidence type="ECO:0000313" key="12">
    <source>
        <dbReference type="Proteomes" id="UP000326939"/>
    </source>
</evidence>
<reference evidence="12" key="1">
    <citation type="journal article" date="2019" name="Gigascience">
        <title>De novo genome assembly of the endangered Acer yangbiense, a plant species with extremely small populations endemic to Yunnan Province, China.</title>
        <authorList>
            <person name="Yang J."/>
            <person name="Wariss H.M."/>
            <person name="Tao L."/>
            <person name="Zhang R."/>
            <person name="Yun Q."/>
            <person name="Hollingsworth P."/>
            <person name="Dao Z."/>
            <person name="Luo G."/>
            <person name="Guo H."/>
            <person name="Ma Y."/>
            <person name="Sun W."/>
        </authorList>
    </citation>
    <scope>NUCLEOTIDE SEQUENCE [LARGE SCALE GENOMIC DNA]</scope>
    <source>
        <strain evidence="12">cv. br00</strain>
    </source>
</reference>
<dbReference type="Pfam" id="PF06136">
    <property type="entry name" value="SOK"/>
    <property type="match status" value="1"/>
</dbReference>
<proteinExistence type="inferred from homology"/>
<feature type="compositionally biased region" description="Basic and acidic residues" evidence="8">
    <location>
        <begin position="278"/>
        <end position="288"/>
    </location>
</feature>
<feature type="compositionally biased region" description="Low complexity" evidence="8">
    <location>
        <begin position="200"/>
        <end position="213"/>
    </location>
</feature>
<feature type="compositionally biased region" description="Basic and acidic residues" evidence="8">
    <location>
        <begin position="546"/>
        <end position="567"/>
    </location>
</feature>
<evidence type="ECO:0000256" key="1">
    <source>
        <dbReference type="ARBA" id="ARBA00004413"/>
    </source>
</evidence>
<keyword evidence="3" id="KW-1003">Cell membrane</keyword>
<dbReference type="InterPro" id="IPR010369">
    <property type="entry name" value="SOK"/>
</dbReference>
<keyword evidence="9" id="KW-1133">Transmembrane helix</keyword>
<evidence type="ECO:0000256" key="2">
    <source>
        <dbReference type="ARBA" id="ARBA00022473"/>
    </source>
</evidence>
<keyword evidence="4" id="KW-0132">Cell division</keyword>
<keyword evidence="6" id="KW-0131">Cell cycle</keyword>
<feature type="region of interest" description="Disordered" evidence="8">
    <location>
        <begin position="271"/>
        <end position="293"/>
    </location>
</feature>
<feature type="region of interest" description="Disordered" evidence="8">
    <location>
        <begin position="198"/>
        <end position="250"/>
    </location>
</feature>
<dbReference type="EMBL" id="VDCV01000004">
    <property type="protein sequence ID" value="KAB5561746.1"/>
    <property type="molecule type" value="Genomic_DNA"/>
</dbReference>
<feature type="compositionally biased region" description="Gly residues" evidence="8">
    <location>
        <begin position="578"/>
        <end position="587"/>
    </location>
</feature>
<comment type="similarity">
    <text evidence="7">Belongs to the SOSEKI family.</text>
</comment>
<feature type="domain" description="SOSEKI DIX-like" evidence="10">
    <location>
        <begin position="86"/>
        <end position="174"/>
    </location>
</feature>
<evidence type="ECO:0000256" key="8">
    <source>
        <dbReference type="SAM" id="MobiDB-lite"/>
    </source>
</evidence>
<organism evidence="11 12">
    <name type="scientific">Salix brachista</name>
    <dbReference type="NCBI Taxonomy" id="2182728"/>
    <lineage>
        <taxon>Eukaryota</taxon>
        <taxon>Viridiplantae</taxon>
        <taxon>Streptophyta</taxon>
        <taxon>Embryophyta</taxon>
        <taxon>Tracheophyta</taxon>
        <taxon>Spermatophyta</taxon>
        <taxon>Magnoliopsida</taxon>
        <taxon>eudicotyledons</taxon>
        <taxon>Gunneridae</taxon>
        <taxon>Pentapetalae</taxon>
        <taxon>rosids</taxon>
        <taxon>fabids</taxon>
        <taxon>Malpighiales</taxon>
        <taxon>Salicaceae</taxon>
        <taxon>Saliceae</taxon>
        <taxon>Salix</taxon>
    </lineage>
</organism>
<keyword evidence="9" id="KW-0812">Transmembrane</keyword>
<dbReference type="GO" id="GO:0005886">
    <property type="term" value="C:plasma membrane"/>
    <property type="evidence" value="ECO:0007669"/>
    <property type="project" value="UniProtKB-SubCell"/>
</dbReference>
<dbReference type="GO" id="GO:0051302">
    <property type="term" value="P:regulation of cell division"/>
    <property type="evidence" value="ECO:0007669"/>
    <property type="project" value="UniProtKB-ARBA"/>
</dbReference>
<evidence type="ECO:0000256" key="7">
    <source>
        <dbReference type="ARBA" id="ARBA00024211"/>
    </source>
</evidence>